<keyword evidence="1" id="KW-0547">Nucleotide-binding</keyword>
<feature type="domain" description="Obg" evidence="4">
    <location>
        <begin position="24"/>
        <end position="160"/>
    </location>
</feature>
<dbReference type="PANTHER" id="PTHR11702">
    <property type="entry name" value="DEVELOPMENTALLY REGULATED GTP-BINDING PROTEIN-RELATED"/>
    <property type="match status" value="1"/>
</dbReference>
<dbReference type="Gene3D" id="3.40.50.300">
    <property type="entry name" value="P-loop containing nucleotide triphosphate hydrolases"/>
    <property type="match status" value="1"/>
</dbReference>
<dbReference type="InterPro" id="IPR005225">
    <property type="entry name" value="Small_GTP-bd"/>
</dbReference>
<evidence type="ECO:0000259" key="3">
    <source>
        <dbReference type="PROSITE" id="PS51710"/>
    </source>
</evidence>
<protein>
    <recommendedName>
        <fullName evidence="7">GTP-binding protein 10</fullName>
    </recommendedName>
</protein>
<dbReference type="PROSITE" id="PS51710">
    <property type="entry name" value="G_OBG"/>
    <property type="match status" value="1"/>
</dbReference>
<dbReference type="EMBL" id="OU963866">
    <property type="protein sequence ID" value="CAH0391123.1"/>
    <property type="molecule type" value="Genomic_DNA"/>
</dbReference>
<dbReference type="PROSITE" id="PS51883">
    <property type="entry name" value="OBG"/>
    <property type="match status" value="1"/>
</dbReference>
<evidence type="ECO:0000256" key="1">
    <source>
        <dbReference type="ARBA" id="ARBA00022741"/>
    </source>
</evidence>
<evidence type="ECO:0000313" key="6">
    <source>
        <dbReference type="Proteomes" id="UP001152759"/>
    </source>
</evidence>
<dbReference type="SUPFAM" id="SSF52540">
    <property type="entry name" value="P-loop containing nucleoside triphosphate hydrolases"/>
    <property type="match status" value="1"/>
</dbReference>
<dbReference type="PRINTS" id="PR00326">
    <property type="entry name" value="GTP1OBG"/>
</dbReference>
<dbReference type="KEGG" id="btab:109030878"/>
<dbReference type="CDD" id="cd01898">
    <property type="entry name" value="Obg"/>
    <property type="match status" value="1"/>
</dbReference>
<reference evidence="5" key="1">
    <citation type="submission" date="2021-12" db="EMBL/GenBank/DDBJ databases">
        <authorList>
            <person name="King R."/>
        </authorList>
    </citation>
    <scope>NUCLEOTIDE SEQUENCE</scope>
</reference>
<dbReference type="SUPFAM" id="SSF82051">
    <property type="entry name" value="Obg GTP-binding protein N-terminal domain"/>
    <property type="match status" value="1"/>
</dbReference>
<evidence type="ECO:0000313" key="5">
    <source>
        <dbReference type="EMBL" id="CAH0391123.1"/>
    </source>
</evidence>
<dbReference type="Gene3D" id="2.70.210.12">
    <property type="entry name" value="GTP1/OBG domain"/>
    <property type="match status" value="1"/>
</dbReference>
<dbReference type="GO" id="GO:0005739">
    <property type="term" value="C:mitochondrion"/>
    <property type="evidence" value="ECO:0007669"/>
    <property type="project" value="TreeGrafter"/>
</dbReference>
<dbReference type="InterPro" id="IPR031167">
    <property type="entry name" value="G_OBG"/>
</dbReference>
<proteinExistence type="predicted"/>
<feature type="domain" description="OBG-type G" evidence="3">
    <location>
        <begin position="161"/>
        <end position="356"/>
    </location>
</feature>
<dbReference type="Pfam" id="PF01018">
    <property type="entry name" value="GTP1_OBG"/>
    <property type="match status" value="1"/>
</dbReference>
<keyword evidence="2" id="KW-0342">GTP-binding</keyword>
<dbReference type="PANTHER" id="PTHR11702:SF43">
    <property type="entry name" value="GTP-BINDING PROTEIN 10"/>
    <property type="match status" value="1"/>
</dbReference>
<organism evidence="5 6">
    <name type="scientific">Bemisia tabaci</name>
    <name type="common">Sweetpotato whitefly</name>
    <name type="synonym">Aleurodes tabaci</name>
    <dbReference type="NCBI Taxonomy" id="7038"/>
    <lineage>
        <taxon>Eukaryota</taxon>
        <taxon>Metazoa</taxon>
        <taxon>Ecdysozoa</taxon>
        <taxon>Arthropoda</taxon>
        <taxon>Hexapoda</taxon>
        <taxon>Insecta</taxon>
        <taxon>Pterygota</taxon>
        <taxon>Neoptera</taxon>
        <taxon>Paraneoptera</taxon>
        <taxon>Hemiptera</taxon>
        <taxon>Sternorrhyncha</taxon>
        <taxon>Aleyrodoidea</taxon>
        <taxon>Aleyrodidae</taxon>
        <taxon>Aleyrodinae</taxon>
        <taxon>Bemisia</taxon>
    </lineage>
</organism>
<dbReference type="InterPro" id="IPR036726">
    <property type="entry name" value="GTP1_OBG_dom_sf"/>
</dbReference>
<name>A0A9P0F7H6_BEMTA</name>
<sequence>MVFISKVLYAISKRSKRGKAPQVGTFLDKLELVVRGGAGGPGLPKFGGIGGNGGSVIIEAEEGATLKSIRQKYSDYDKISASVGNPSKKASILGKKGDDHVIPVPKGISAYDRQGNIIGEVNEEGEKLVIARGGMGGCPQTGYFGMKGQIHKVRLELKLIADIGFVGFPNAGKSTLLRALSNARPKIASYPFTTMMPNIGIITYKDHRQISLADLPGLIEGAHVNIGLGHRFLRHVERTKALLLVVDINGFRLSAEHLYRSCLETVILLNKELELYKEELLDKPAILVVNKMDSPDAATKFNEISDDLKNLSNALDKVSKELRPERCLKFDEILPISAKTSPSDAEKVKHVIRKFLDIYAEEKNFESETEKIEELKIKLKQRGPLLT</sequence>
<dbReference type="InterPro" id="IPR006073">
    <property type="entry name" value="GTP-bd"/>
</dbReference>
<evidence type="ECO:0008006" key="7">
    <source>
        <dbReference type="Google" id="ProtNLM"/>
    </source>
</evidence>
<dbReference type="AlphaFoldDB" id="A0A9P0F7H6"/>
<evidence type="ECO:0000259" key="4">
    <source>
        <dbReference type="PROSITE" id="PS51883"/>
    </source>
</evidence>
<dbReference type="GO" id="GO:0005525">
    <property type="term" value="F:GTP binding"/>
    <property type="evidence" value="ECO:0007669"/>
    <property type="project" value="UniProtKB-KW"/>
</dbReference>
<dbReference type="GO" id="GO:0003924">
    <property type="term" value="F:GTPase activity"/>
    <property type="evidence" value="ECO:0007669"/>
    <property type="project" value="InterPro"/>
</dbReference>
<dbReference type="InterPro" id="IPR045086">
    <property type="entry name" value="OBG_GTPase"/>
</dbReference>
<dbReference type="Proteomes" id="UP001152759">
    <property type="component" value="Chromosome 5"/>
</dbReference>
<dbReference type="NCBIfam" id="TIGR00231">
    <property type="entry name" value="small_GTP"/>
    <property type="match status" value="1"/>
</dbReference>
<gene>
    <name evidence="5" type="ORF">BEMITA_LOCUS9772</name>
</gene>
<keyword evidence="6" id="KW-1185">Reference proteome</keyword>
<dbReference type="Pfam" id="PF01926">
    <property type="entry name" value="MMR_HSR1"/>
    <property type="match status" value="1"/>
</dbReference>
<accession>A0A9P0F7H6</accession>
<dbReference type="GO" id="GO:0042254">
    <property type="term" value="P:ribosome biogenesis"/>
    <property type="evidence" value="ECO:0007669"/>
    <property type="project" value="UniProtKB-UniRule"/>
</dbReference>
<dbReference type="InterPro" id="IPR006169">
    <property type="entry name" value="GTP1_OBG_dom"/>
</dbReference>
<evidence type="ECO:0000256" key="2">
    <source>
        <dbReference type="ARBA" id="ARBA00023134"/>
    </source>
</evidence>
<dbReference type="InterPro" id="IPR027417">
    <property type="entry name" value="P-loop_NTPase"/>
</dbReference>